<dbReference type="PANTHER" id="PTHR43767:SF10">
    <property type="entry name" value="SURFACTIN SYNTHASE SUBUNIT 1"/>
    <property type="match status" value="1"/>
</dbReference>
<dbReference type="GO" id="GO:0016877">
    <property type="term" value="F:ligase activity, forming carbon-sulfur bonds"/>
    <property type="evidence" value="ECO:0007669"/>
    <property type="project" value="UniProtKB-ARBA"/>
</dbReference>
<dbReference type="STRING" id="1678637.AC230_19275"/>
<dbReference type="EMBL" id="LFXA01000012">
    <property type="protein sequence ID" value="KNB50960.1"/>
    <property type="molecule type" value="Genomic_DNA"/>
</dbReference>
<comment type="caution">
    <text evidence="3">The sequence shown here is derived from an EMBL/GenBank/DDBJ whole genome shotgun (WGS) entry which is preliminary data.</text>
</comment>
<dbReference type="Gene3D" id="3.40.50.12780">
    <property type="entry name" value="N-terminal domain of ligase-like"/>
    <property type="match status" value="1"/>
</dbReference>
<dbReference type="Gene3D" id="3.30.300.30">
    <property type="match status" value="1"/>
</dbReference>
<dbReference type="InterPro" id="IPR050237">
    <property type="entry name" value="ATP-dep_AMP-bd_enzyme"/>
</dbReference>
<dbReference type="Proteomes" id="UP000037288">
    <property type="component" value="Unassembled WGS sequence"/>
</dbReference>
<gene>
    <name evidence="3" type="ORF">AC230_19275</name>
</gene>
<feature type="domain" description="AMP-dependent synthetase/ligase" evidence="1">
    <location>
        <begin position="17"/>
        <end position="364"/>
    </location>
</feature>
<dbReference type="Pfam" id="PF13193">
    <property type="entry name" value="AMP-binding_C"/>
    <property type="match status" value="1"/>
</dbReference>
<protein>
    <submittedName>
        <fullName evidence="3">Peptide synthetase</fullName>
    </submittedName>
</protein>
<accession>A0A0K9XC12</accession>
<keyword evidence="4" id="KW-1185">Reference proteome</keyword>
<dbReference type="InterPro" id="IPR045851">
    <property type="entry name" value="AMP-bd_C_sf"/>
</dbReference>
<feature type="domain" description="AMP-binding enzyme C-terminal" evidence="2">
    <location>
        <begin position="420"/>
        <end position="488"/>
    </location>
</feature>
<dbReference type="PANTHER" id="PTHR43767">
    <property type="entry name" value="LONG-CHAIN-FATTY-ACID--COA LIGASE"/>
    <property type="match status" value="1"/>
</dbReference>
<sequence length="503" mass="54120">MGDRTVTLEKPVHGFLDEAAAAAPGSPAVRDARGAWTYAELDGLSRAFEGWLADQGVGPGDRVLVRLPNLRETAAMLYGTSRRGAVFVPINPGMKDYHLGPVLADSEPAVVIVDDRQTAAMAALTDAPVHGLREVWEKVEARLPEPAREPAAVTGDALAVLIYTSGSTAAPKAVACPHAQISFAVRGIGDMLGHTADDVFYVRLPLPFDYGLFQLLLSADARAELVLSGSEPEYTLLERIRESGTTVLPVVPALAQLLVVLGERDPGPSAVRLITNTGAALPQATIDALRTVFPGAKVARMYGITECKRVSIMPPDQDRERPGSVGLPLPGTRVLILDEDGTELPPGRTGEIVPVGPHVMAGYWRAPELTARTFRPDPRTGETRLHTRDFGHLDEDGYLYFDGRRDDMFKRKGIRMSTIEIEAAATDIPGVRNAAALQPTEDRDLVLCVVTDLAPGVVLRELAKRLEAAKVPSVCRVLDAFPLTPNGKTAKDRLAALVEEDPR</sequence>
<dbReference type="InterPro" id="IPR000873">
    <property type="entry name" value="AMP-dep_synth/lig_dom"/>
</dbReference>
<dbReference type="InterPro" id="IPR042099">
    <property type="entry name" value="ANL_N_sf"/>
</dbReference>
<proteinExistence type="predicted"/>
<dbReference type="AlphaFoldDB" id="A0A0K9XC12"/>
<name>A0A0K9XC12_9ACTN</name>
<reference evidence="4" key="1">
    <citation type="submission" date="2015-07" db="EMBL/GenBank/DDBJ databases">
        <title>Draft genome sequence of Streptomyces sp. CMAA 1322, a bacterium isolated from Caatinga biome, from dry forest semiarid of Brazil.</title>
        <authorList>
            <person name="Santos S.N."/>
            <person name="Gacesa R."/>
            <person name="Taketani R.G."/>
            <person name="Long P.F."/>
            <person name="Melo I.S."/>
        </authorList>
    </citation>
    <scope>NUCLEOTIDE SEQUENCE [LARGE SCALE GENOMIC DNA]</scope>
    <source>
        <strain evidence="4">CMAA 1322</strain>
    </source>
</reference>
<dbReference type="InterPro" id="IPR025110">
    <property type="entry name" value="AMP-bd_C"/>
</dbReference>
<evidence type="ECO:0000259" key="2">
    <source>
        <dbReference type="Pfam" id="PF13193"/>
    </source>
</evidence>
<evidence type="ECO:0000313" key="4">
    <source>
        <dbReference type="Proteomes" id="UP000037288"/>
    </source>
</evidence>
<organism evidence="3 4">
    <name type="scientific">Streptomyces caatingaensis</name>
    <dbReference type="NCBI Taxonomy" id="1678637"/>
    <lineage>
        <taxon>Bacteria</taxon>
        <taxon>Bacillati</taxon>
        <taxon>Actinomycetota</taxon>
        <taxon>Actinomycetes</taxon>
        <taxon>Kitasatosporales</taxon>
        <taxon>Streptomycetaceae</taxon>
        <taxon>Streptomyces</taxon>
    </lineage>
</organism>
<dbReference type="Pfam" id="PF00501">
    <property type="entry name" value="AMP-binding"/>
    <property type="match status" value="1"/>
</dbReference>
<evidence type="ECO:0000313" key="3">
    <source>
        <dbReference type="EMBL" id="KNB50960.1"/>
    </source>
</evidence>
<evidence type="ECO:0000259" key="1">
    <source>
        <dbReference type="Pfam" id="PF00501"/>
    </source>
</evidence>
<dbReference type="PATRIC" id="fig|1678637.3.peg.4144"/>
<dbReference type="SUPFAM" id="SSF56801">
    <property type="entry name" value="Acetyl-CoA synthetase-like"/>
    <property type="match status" value="1"/>
</dbReference>